<comment type="caution">
    <text evidence="8">The sequence shown here is derived from an EMBL/GenBank/DDBJ whole genome shotgun (WGS) entry which is preliminary data.</text>
</comment>
<dbReference type="GO" id="GO:0003676">
    <property type="term" value="F:nucleic acid binding"/>
    <property type="evidence" value="ECO:0007669"/>
    <property type="project" value="InterPro"/>
</dbReference>
<feature type="domain" description="C2H2-type" evidence="7">
    <location>
        <begin position="541"/>
        <end position="570"/>
    </location>
</feature>
<dbReference type="PANTHER" id="PTHR44029">
    <property type="entry name" value="DNAJ HOMOLOG SUBFAMILY C MEMBER 21"/>
    <property type="match status" value="1"/>
</dbReference>
<dbReference type="Gene3D" id="1.10.287.110">
    <property type="entry name" value="DnaJ domain"/>
    <property type="match status" value="1"/>
</dbReference>
<dbReference type="SMART" id="SM00271">
    <property type="entry name" value="DnaJ"/>
    <property type="match status" value="1"/>
</dbReference>
<dbReference type="GO" id="GO:0005737">
    <property type="term" value="C:cytoplasm"/>
    <property type="evidence" value="ECO:0007669"/>
    <property type="project" value="TreeGrafter"/>
</dbReference>
<feature type="domain" description="J" evidence="6">
    <location>
        <begin position="26"/>
        <end position="92"/>
    </location>
</feature>
<feature type="compositionally biased region" description="Basic and acidic residues" evidence="5">
    <location>
        <begin position="455"/>
        <end position="466"/>
    </location>
</feature>
<dbReference type="EMBL" id="LGUA01000277">
    <property type="protein sequence ID" value="OAX82631.1"/>
    <property type="molecule type" value="Genomic_DNA"/>
</dbReference>
<feature type="region of interest" description="Disordered" evidence="5">
    <location>
        <begin position="275"/>
        <end position="299"/>
    </location>
</feature>
<dbReference type="Pfam" id="PF12171">
    <property type="entry name" value="zf-C2H2_jaz"/>
    <property type="match status" value="1"/>
</dbReference>
<feature type="compositionally biased region" description="Low complexity" evidence="5">
    <location>
        <begin position="360"/>
        <end position="377"/>
    </location>
</feature>
<evidence type="ECO:0000256" key="1">
    <source>
        <dbReference type="ARBA" id="ARBA00022723"/>
    </source>
</evidence>
<feature type="region of interest" description="Disordered" evidence="5">
    <location>
        <begin position="435"/>
        <end position="535"/>
    </location>
</feature>
<feature type="compositionally biased region" description="Polar residues" evidence="5">
    <location>
        <begin position="378"/>
        <end position="390"/>
    </location>
</feature>
<dbReference type="SUPFAM" id="SSF46565">
    <property type="entry name" value="Chaperone J-domain"/>
    <property type="match status" value="1"/>
</dbReference>
<evidence type="ECO:0000259" key="7">
    <source>
        <dbReference type="PROSITE" id="PS50157"/>
    </source>
</evidence>
<dbReference type="InterPro" id="IPR001623">
    <property type="entry name" value="DnaJ_domain"/>
</dbReference>
<dbReference type="PROSITE" id="PS00636">
    <property type="entry name" value="DNAJ_1"/>
    <property type="match status" value="1"/>
</dbReference>
<feature type="region of interest" description="Disordered" evidence="5">
    <location>
        <begin position="1"/>
        <end position="21"/>
    </location>
</feature>
<dbReference type="PROSITE" id="PS50076">
    <property type="entry name" value="DNAJ_2"/>
    <property type="match status" value="1"/>
</dbReference>
<dbReference type="InterPro" id="IPR036236">
    <property type="entry name" value="Znf_C2H2_sf"/>
</dbReference>
<feature type="compositionally biased region" description="Acidic residues" evidence="5">
    <location>
        <begin position="435"/>
        <end position="453"/>
    </location>
</feature>
<dbReference type="CDD" id="cd06257">
    <property type="entry name" value="DnaJ"/>
    <property type="match status" value="1"/>
</dbReference>
<feature type="region of interest" description="Disordered" evidence="5">
    <location>
        <begin position="568"/>
        <end position="588"/>
    </location>
</feature>
<dbReference type="PANTHER" id="PTHR44029:SF1">
    <property type="entry name" value="DNAJ HOMOLOG SUBFAMILY C MEMBER 21"/>
    <property type="match status" value="1"/>
</dbReference>
<accession>A0A1B7P0T2</accession>
<dbReference type="SMART" id="SM00355">
    <property type="entry name" value="ZnF_C2H2"/>
    <property type="match status" value="2"/>
</dbReference>
<organism evidence="8 9">
    <name type="scientific">Emergomyces africanus</name>
    <dbReference type="NCBI Taxonomy" id="1955775"/>
    <lineage>
        <taxon>Eukaryota</taxon>
        <taxon>Fungi</taxon>
        <taxon>Dikarya</taxon>
        <taxon>Ascomycota</taxon>
        <taxon>Pezizomycotina</taxon>
        <taxon>Eurotiomycetes</taxon>
        <taxon>Eurotiomycetidae</taxon>
        <taxon>Onygenales</taxon>
        <taxon>Ajellomycetaceae</taxon>
        <taxon>Emergomyces</taxon>
    </lineage>
</organism>
<dbReference type="Proteomes" id="UP000091918">
    <property type="component" value="Unassembled WGS sequence"/>
</dbReference>
<evidence type="ECO:0000256" key="5">
    <source>
        <dbReference type="SAM" id="MobiDB-lite"/>
    </source>
</evidence>
<evidence type="ECO:0000313" key="9">
    <source>
        <dbReference type="Proteomes" id="UP000091918"/>
    </source>
</evidence>
<dbReference type="InterPro" id="IPR018253">
    <property type="entry name" value="DnaJ_domain_CS"/>
</dbReference>
<dbReference type="OrthoDB" id="5894at2759"/>
<keyword evidence="2 4" id="KW-0863">Zinc-finger</keyword>
<feature type="domain" description="C2H2-type" evidence="7">
    <location>
        <begin position="314"/>
        <end position="338"/>
    </location>
</feature>
<dbReference type="SUPFAM" id="SSF57667">
    <property type="entry name" value="beta-beta-alpha zinc fingers"/>
    <property type="match status" value="1"/>
</dbReference>
<dbReference type="PROSITE" id="PS00028">
    <property type="entry name" value="ZINC_FINGER_C2H2_1"/>
    <property type="match status" value="2"/>
</dbReference>
<keyword evidence="1" id="KW-0479">Metal-binding</keyword>
<dbReference type="InterPro" id="IPR051964">
    <property type="entry name" value="Chaperone_stress_response"/>
</dbReference>
<dbReference type="InterPro" id="IPR054076">
    <property type="entry name" value="ZUO1-like_ZHD"/>
</dbReference>
<dbReference type="STRING" id="1658172.A0A1B7P0T2"/>
<dbReference type="Pfam" id="PF00226">
    <property type="entry name" value="DnaJ"/>
    <property type="match status" value="1"/>
</dbReference>
<dbReference type="FunFam" id="1.10.287.110:FF:000046">
    <property type="entry name" value="dnaJ homolog subfamily C member 21"/>
    <property type="match status" value="1"/>
</dbReference>
<feature type="compositionally biased region" description="Basic residues" evidence="5">
    <location>
        <begin position="510"/>
        <end position="519"/>
    </location>
</feature>
<feature type="region of interest" description="Disordered" evidence="5">
    <location>
        <begin position="355"/>
        <end position="395"/>
    </location>
</feature>
<dbReference type="AlphaFoldDB" id="A0A1B7P0T2"/>
<sequence length="588" mass="66234">MGQSHSSSAGGNSSASVANNDERKTDYYELLGLQRTATEEEIKKAYKKKALEHHPDRNYGNVEASTAIFAQIQAAYEVLSDPQERAWYDSHRDAILAGHDSPKAAQYSHNIKMTTAEDITKLIMKFNPRMEFSDAPSGFFGGLRETFEQLAREEELACQWDDLEPVDYPSFGHRDDDYDSIRPFYVIWSGFATKKSFSWKDIYRYSEAPDRRVRRLMEKENKRLRDEAIREFNDAVRSLVAFVKKRDPRFKATVQNEAERQKSLRDAAAAQAARSRAANEAKLQGHQIPEWARSDEVEEEMFSSSGSEIEQDYFECVVCRKSFKSDKQFDAHERSKKHIRAVKQLRWEMRAEDKHIQQLSMGTGTGTSTPSSTQNSTKDPSSPATPTSENDLLIPSDAEDGLEDTIKLTHENNIDDMSGHHSISKSMIIDVETETEIQEPDETDDDDTSDTNEDYAPREVLAKRFTTDSTPTSDTMDNSLQDLKEDMSKTSISATTNDDDEKQPTGPKLGKAKQKRAKRVAAAQAAAAEEHKDSARTGKTFTCAACHSSFPSNSKLFSHIKALNHAQPVAAIRSNKQPIRTTKKGGKR</sequence>
<proteinExistence type="predicted"/>
<dbReference type="SMART" id="SM00451">
    <property type="entry name" value="ZnF_U1"/>
    <property type="match status" value="2"/>
</dbReference>
<evidence type="ECO:0000256" key="2">
    <source>
        <dbReference type="ARBA" id="ARBA00022771"/>
    </source>
</evidence>
<evidence type="ECO:0000259" key="6">
    <source>
        <dbReference type="PROSITE" id="PS50076"/>
    </source>
</evidence>
<evidence type="ECO:0000313" key="8">
    <source>
        <dbReference type="EMBL" id="OAX82631.1"/>
    </source>
</evidence>
<dbReference type="PROSITE" id="PS50157">
    <property type="entry name" value="ZINC_FINGER_C2H2_2"/>
    <property type="match status" value="2"/>
</dbReference>
<protein>
    <recommendedName>
        <fullName evidence="10">J domain-containing protein</fullName>
    </recommendedName>
</protein>
<evidence type="ECO:0008006" key="10">
    <source>
        <dbReference type="Google" id="ProtNLM"/>
    </source>
</evidence>
<dbReference type="Pfam" id="PF21884">
    <property type="entry name" value="ZUO1-like_ZHD"/>
    <property type="match status" value="1"/>
</dbReference>
<name>A0A1B7P0T2_9EURO</name>
<evidence type="ECO:0000256" key="4">
    <source>
        <dbReference type="PROSITE-ProRule" id="PRU00042"/>
    </source>
</evidence>
<feature type="compositionally biased region" description="Low complexity" evidence="5">
    <location>
        <begin position="1"/>
        <end position="19"/>
    </location>
</feature>
<keyword evidence="9" id="KW-1185">Reference proteome</keyword>
<evidence type="ECO:0000256" key="3">
    <source>
        <dbReference type="ARBA" id="ARBA00022833"/>
    </source>
</evidence>
<dbReference type="InterPro" id="IPR013087">
    <property type="entry name" value="Znf_C2H2_type"/>
</dbReference>
<dbReference type="GO" id="GO:0008270">
    <property type="term" value="F:zinc ion binding"/>
    <property type="evidence" value="ECO:0007669"/>
    <property type="project" value="UniProtKB-KW"/>
</dbReference>
<keyword evidence="3" id="KW-0862">Zinc</keyword>
<dbReference type="Gene3D" id="3.30.160.60">
    <property type="entry name" value="Classic Zinc Finger"/>
    <property type="match status" value="1"/>
</dbReference>
<dbReference type="PRINTS" id="PR00625">
    <property type="entry name" value="JDOMAIN"/>
</dbReference>
<reference evidence="8 9" key="1">
    <citation type="submission" date="2015-07" db="EMBL/GenBank/DDBJ databases">
        <title>Emmonsia species relationships and genome sequence.</title>
        <authorList>
            <person name="Cuomo C.A."/>
            <person name="Schwartz I.S."/>
            <person name="Kenyon C."/>
            <person name="de Hoog G.S."/>
            <person name="Govender N.P."/>
            <person name="Botha A."/>
            <person name="Moreno L."/>
            <person name="de Vries M."/>
            <person name="Munoz J.F."/>
            <person name="Stielow J.B."/>
        </authorList>
    </citation>
    <scope>NUCLEOTIDE SEQUENCE [LARGE SCALE GENOMIC DNA]</scope>
    <source>
        <strain evidence="8 9">CBS 136260</strain>
    </source>
</reference>
<feature type="compositionally biased region" description="Low complexity" evidence="5">
    <location>
        <begin position="467"/>
        <end position="479"/>
    </location>
</feature>
<dbReference type="InterPro" id="IPR036869">
    <property type="entry name" value="J_dom_sf"/>
</dbReference>
<gene>
    <name evidence="8" type="ORF">ACJ72_03011</name>
</gene>
<dbReference type="InterPro" id="IPR003604">
    <property type="entry name" value="Matrin/U1-like-C_Znf_C2H2"/>
</dbReference>
<dbReference type="InterPro" id="IPR022755">
    <property type="entry name" value="Znf_C2H2_jaz"/>
</dbReference>